<reference evidence="1 2" key="1">
    <citation type="journal article" date="2012" name="J. Bacteriol.">
        <title>Genome sequence of the human- and animal-pathogenic strain Nocardia cyriacigeorgica GUH-2.</title>
        <authorList>
            <person name="Zoropogui A."/>
            <person name="Pujic P."/>
            <person name="Normand P."/>
            <person name="Barbe V."/>
            <person name="Beaman B."/>
            <person name="Beaman L."/>
            <person name="Boiron P."/>
            <person name="Colinon C."/>
            <person name="Deredjian A."/>
            <person name="Graindorge A."/>
            <person name="Mangenot S."/>
            <person name="Nazaret S."/>
            <person name="Neto M."/>
            <person name="Petit S."/>
            <person name="Roche D."/>
            <person name="Vallenet D."/>
            <person name="Rodriguez-Nava V."/>
            <person name="Richard Y."/>
            <person name="Cournoyer B."/>
            <person name="Blaha D."/>
        </authorList>
    </citation>
    <scope>NUCLEOTIDE SEQUENCE [LARGE SCALE GENOMIC DNA]</scope>
    <source>
        <strain evidence="1 2">GUH-2</strain>
    </source>
</reference>
<protein>
    <submittedName>
        <fullName evidence="1">Uncharacterized protein</fullName>
    </submittedName>
</protein>
<sequence>MTIYATDWSMTSDITPETAHRVPGEHATPWRLSWLPDRRLTAEQARAGMELDEIVSDPALVYDQTALAHGANLAGLLGLLWEHALVLLYKRLSARILEGATVPADLDDDVRFAGDPPCVLS</sequence>
<evidence type="ECO:0000313" key="1">
    <source>
        <dbReference type="EMBL" id="CCF63559.1"/>
    </source>
</evidence>
<organism evidence="1 2">
    <name type="scientific">Nocardia cyriacigeorgica (strain GUH-2)</name>
    <dbReference type="NCBI Taxonomy" id="1127134"/>
    <lineage>
        <taxon>Bacteria</taxon>
        <taxon>Bacillati</taxon>
        <taxon>Actinomycetota</taxon>
        <taxon>Actinomycetes</taxon>
        <taxon>Mycobacteriales</taxon>
        <taxon>Nocardiaceae</taxon>
        <taxon>Nocardia</taxon>
    </lineage>
</organism>
<dbReference type="HOGENOM" id="CLU_160658_0_0_11"/>
<evidence type="ECO:0000313" key="2">
    <source>
        <dbReference type="Proteomes" id="UP000008190"/>
    </source>
</evidence>
<dbReference type="eggNOG" id="ENOG50324GZ">
    <property type="taxonomic scope" value="Bacteria"/>
</dbReference>
<dbReference type="Proteomes" id="UP000008190">
    <property type="component" value="Chromosome"/>
</dbReference>
<name>H6R815_NOCCG</name>
<gene>
    <name evidence="1" type="ordered locus">NOCYR_2790</name>
</gene>
<dbReference type="AlphaFoldDB" id="H6R815"/>
<dbReference type="EMBL" id="FO082843">
    <property type="protein sequence ID" value="CCF63559.1"/>
    <property type="molecule type" value="Genomic_DNA"/>
</dbReference>
<dbReference type="KEGG" id="ncy:NOCYR_2790"/>
<keyword evidence="2" id="KW-1185">Reference proteome</keyword>
<accession>H6R815</accession>
<proteinExistence type="predicted"/>
<dbReference type="RefSeq" id="WP_014351019.1">
    <property type="nucleotide sequence ID" value="NC_016887.1"/>
</dbReference>